<proteinExistence type="predicted"/>
<feature type="chain" id="PRO_5013317943" evidence="2">
    <location>
        <begin position="26"/>
        <end position="126"/>
    </location>
</feature>
<protein>
    <submittedName>
        <fullName evidence="3">Uncharacterized protein</fullName>
    </submittedName>
</protein>
<dbReference type="Gene3D" id="2.40.50.200">
    <property type="entry name" value="Bacterial OB-fold"/>
    <property type="match status" value="1"/>
</dbReference>
<evidence type="ECO:0000313" key="4">
    <source>
        <dbReference type="Proteomes" id="UP000192132"/>
    </source>
</evidence>
<dbReference type="InterPro" id="IPR005220">
    <property type="entry name" value="CarO-like"/>
</dbReference>
<dbReference type="STRING" id="1907941.BKE30_05025"/>
<evidence type="ECO:0000256" key="1">
    <source>
        <dbReference type="ARBA" id="ARBA00022729"/>
    </source>
</evidence>
<dbReference type="OrthoDB" id="598245at2"/>
<accession>A0A1S8CVJ2</accession>
<sequence length="126" mass="13670">MKYAVKYTVVASLVSIGSALSLAYAQPVNQAALASTQIATVSVAQAKTLKDDSKVVLTGQISRSIGDEKYEFKDATGTIIVDIDDEKWNGQPVDSSVKVTLVGEVDHDRFPKKTVEIDVDEVRINR</sequence>
<dbReference type="AlphaFoldDB" id="A0A1S8CVJ2"/>
<comment type="caution">
    <text evidence="3">The sequence shown here is derived from an EMBL/GenBank/DDBJ whole genome shotgun (WGS) entry which is preliminary data.</text>
</comment>
<dbReference type="RefSeq" id="WP_076877536.1">
    <property type="nucleotide sequence ID" value="NZ_MLCN01000012.1"/>
</dbReference>
<keyword evidence="1 2" id="KW-0732">Signal</keyword>
<organism evidence="3 4">
    <name type="scientific">Alkanindiges hydrocarboniclasticus</name>
    <dbReference type="NCBI Taxonomy" id="1907941"/>
    <lineage>
        <taxon>Bacteria</taxon>
        <taxon>Pseudomonadati</taxon>
        <taxon>Pseudomonadota</taxon>
        <taxon>Gammaproteobacteria</taxon>
        <taxon>Moraxellales</taxon>
        <taxon>Moraxellaceae</taxon>
        <taxon>Alkanindiges</taxon>
    </lineage>
</organism>
<feature type="signal peptide" evidence="2">
    <location>
        <begin position="1"/>
        <end position="25"/>
    </location>
</feature>
<name>A0A1S8CVJ2_9GAMM</name>
<dbReference type="InterPro" id="IPR036700">
    <property type="entry name" value="BOBF_sf"/>
</dbReference>
<dbReference type="EMBL" id="MLCN01000012">
    <property type="protein sequence ID" value="ONG41338.1"/>
    <property type="molecule type" value="Genomic_DNA"/>
</dbReference>
<dbReference type="NCBIfam" id="NF033674">
    <property type="entry name" value="stress_OB_fold"/>
    <property type="match status" value="1"/>
</dbReference>
<evidence type="ECO:0000313" key="3">
    <source>
        <dbReference type="EMBL" id="ONG41338.1"/>
    </source>
</evidence>
<dbReference type="PANTHER" id="PTHR36571">
    <property type="entry name" value="PROTEIN YGIW"/>
    <property type="match status" value="1"/>
</dbReference>
<gene>
    <name evidence="3" type="ORF">BKE30_05025</name>
</gene>
<keyword evidence="4" id="KW-1185">Reference proteome</keyword>
<dbReference type="Proteomes" id="UP000192132">
    <property type="component" value="Unassembled WGS sequence"/>
</dbReference>
<dbReference type="Pfam" id="PF04076">
    <property type="entry name" value="BOF"/>
    <property type="match status" value="1"/>
</dbReference>
<evidence type="ECO:0000256" key="2">
    <source>
        <dbReference type="SAM" id="SignalP"/>
    </source>
</evidence>
<dbReference type="SUPFAM" id="SSF101756">
    <property type="entry name" value="Hypothetical protein YgiW"/>
    <property type="match status" value="1"/>
</dbReference>
<dbReference type="PANTHER" id="PTHR36571:SF1">
    <property type="entry name" value="PROTEIN YGIW"/>
    <property type="match status" value="1"/>
</dbReference>
<reference evidence="3 4" key="1">
    <citation type="submission" date="2016-10" db="EMBL/GenBank/DDBJ databases">
        <title>Draft Genome sequence of Alkanindiges sp. strain H1.</title>
        <authorList>
            <person name="Subhash Y."/>
            <person name="Lee S."/>
        </authorList>
    </citation>
    <scope>NUCLEOTIDE SEQUENCE [LARGE SCALE GENOMIC DNA]</scope>
    <source>
        <strain evidence="3 4">H1</strain>
    </source>
</reference>